<feature type="transmembrane region" description="Helical" evidence="20">
    <location>
        <begin position="137"/>
        <end position="158"/>
    </location>
</feature>
<keyword evidence="5 20" id="KW-0633">Potassium transport</keyword>
<gene>
    <name evidence="24" type="primary">LOC112463542</name>
</gene>
<keyword evidence="6" id="KW-0597">Phosphoprotein</keyword>
<keyword evidence="8 20" id="KW-0812">Transmembrane</keyword>
<evidence type="ECO:0000256" key="6">
    <source>
        <dbReference type="ARBA" id="ARBA00022553"/>
    </source>
</evidence>
<dbReference type="Gene3D" id="3.40.50.1000">
    <property type="entry name" value="HAD superfamily/HAD-like"/>
    <property type="match status" value="1"/>
</dbReference>
<comment type="function">
    <text evidence="18">This is the catalytic component of the active enzyme, which catalyzes the hydrolysis of ATP coupled with the exchange of sodium and potassium ions across the plasma membrane. This action creates the electrochemical gradient of sodium and potassium ions, providing the energy for active transport of various nutrients.</text>
</comment>
<dbReference type="InterPro" id="IPR023298">
    <property type="entry name" value="ATPase_P-typ_TM_dom_sf"/>
</dbReference>
<evidence type="ECO:0000256" key="16">
    <source>
        <dbReference type="ARBA" id="ARBA00023136"/>
    </source>
</evidence>
<dbReference type="SFLD" id="SFLDF00027">
    <property type="entry name" value="p-type_atpase"/>
    <property type="match status" value="1"/>
</dbReference>
<evidence type="ECO:0000256" key="12">
    <source>
        <dbReference type="ARBA" id="ARBA00022967"/>
    </source>
</evidence>
<dbReference type="SUPFAM" id="SSF81653">
    <property type="entry name" value="Calcium ATPase, transduction domain A"/>
    <property type="match status" value="1"/>
</dbReference>
<dbReference type="SUPFAM" id="SSF81660">
    <property type="entry name" value="Metal cation-transporting ATPase, ATP-binding domain N"/>
    <property type="match status" value="1"/>
</dbReference>
<name>A0A6J1QYP6_9HYME</name>
<accession>A0A6J1QYP6</accession>
<feature type="transmembrane region" description="Helical" evidence="20">
    <location>
        <begin position="967"/>
        <end position="989"/>
    </location>
</feature>
<comment type="subcellular location">
    <subcellularLocation>
        <location evidence="1 20">Cell membrane</location>
        <topology evidence="1 20">Multi-pass membrane protein</topology>
    </subcellularLocation>
</comment>
<dbReference type="InterPro" id="IPR008250">
    <property type="entry name" value="ATPase_P-typ_transduc_dom_A_sf"/>
</dbReference>
<evidence type="ECO:0000256" key="21">
    <source>
        <dbReference type="SAM" id="MobiDB-lite"/>
    </source>
</evidence>
<dbReference type="InterPro" id="IPR005775">
    <property type="entry name" value="P-type_ATPase_IIC"/>
</dbReference>
<dbReference type="Gene3D" id="2.70.150.10">
    <property type="entry name" value="Calcium-transporting ATPase, cytoplasmic transduction domain A"/>
    <property type="match status" value="1"/>
</dbReference>
<keyword evidence="17" id="KW-0739">Sodium transport</keyword>
<dbReference type="GO" id="GO:0005391">
    <property type="term" value="F:P-type sodium:potassium-exchanging transporter activity"/>
    <property type="evidence" value="ECO:0007669"/>
    <property type="project" value="TreeGrafter"/>
</dbReference>
<dbReference type="InterPro" id="IPR001757">
    <property type="entry name" value="P_typ_ATPase"/>
</dbReference>
<evidence type="ECO:0000256" key="10">
    <source>
        <dbReference type="ARBA" id="ARBA00022840"/>
    </source>
</evidence>
<dbReference type="RefSeq" id="XP_024885750.1">
    <property type="nucleotide sequence ID" value="XM_025029982.1"/>
</dbReference>
<feature type="transmembrane region" description="Helical" evidence="20">
    <location>
        <begin position="110"/>
        <end position="131"/>
    </location>
</feature>
<protein>
    <recommendedName>
        <fullName evidence="20">Sodium/potassium-transporting ATPase subunit alpha</fullName>
    </recommendedName>
</protein>
<evidence type="ECO:0000256" key="7">
    <source>
        <dbReference type="ARBA" id="ARBA00022607"/>
    </source>
</evidence>
<keyword evidence="11 20" id="KW-0630">Potassium</keyword>
<dbReference type="Pfam" id="PF13246">
    <property type="entry name" value="Cation_ATPase"/>
    <property type="match status" value="1"/>
</dbReference>
<reference evidence="24" key="1">
    <citation type="submission" date="2025-08" db="UniProtKB">
        <authorList>
            <consortium name="RefSeq"/>
        </authorList>
    </citation>
    <scope>IDENTIFICATION</scope>
    <source>
        <tissue evidence="24">Whole body</tissue>
    </source>
</reference>
<feature type="region of interest" description="Disordered" evidence="21">
    <location>
        <begin position="1"/>
        <end position="25"/>
    </location>
</feature>
<dbReference type="PRINTS" id="PR00119">
    <property type="entry name" value="CATATPASE"/>
</dbReference>
<dbReference type="PANTHER" id="PTHR43294">
    <property type="entry name" value="SODIUM/POTASSIUM-TRANSPORTING ATPASE SUBUNIT ALPHA"/>
    <property type="match status" value="1"/>
</dbReference>
<dbReference type="InterPro" id="IPR023214">
    <property type="entry name" value="HAD_sf"/>
</dbReference>
<dbReference type="SUPFAM" id="SSF56784">
    <property type="entry name" value="HAD-like"/>
    <property type="match status" value="1"/>
</dbReference>
<keyword evidence="13 20" id="KW-1133">Transmembrane helix</keyword>
<evidence type="ECO:0000256" key="3">
    <source>
        <dbReference type="ARBA" id="ARBA00022448"/>
    </source>
</evidence>
<keyword evidence="10 20" id="KW-0067">ATP-binding</keyword>
<evidence type="ECO:0000256" key="9">
    <source>
        <dbReference type="ARBA" id="ARBA00022741"/>
    </source>
</evidence>
<proteinExistence type="inferred from homology"/>
<dbReference type="Proteomes" id="UP000504618">
    <property type="component" value="Unplaced"/>
</dbReference>
<comment type="subunit">
    <text evidence="19">The sodium/potassium-transporting ATPase is composed of a catalytic alpha subunit, an auxiliary non-catalytic beta subunit and an additional regulatory subunit.</text>
</comment>
<keyword evidence="7" id="KW-0740">Sodium/potassium transport</keyword>
<dbReference type="NCBIfam" id="TIGR01106">
    <property type="entry name" value="ATPase-IIC_X-K"/>
    <property type="match status" value="1"/>
</dbReference>
<keyword evidence="14" id="KW-0915">Sodium</keyword>
<evidence type="ECO:0000259" key="22">
    <source>
        <dbReference type="SMART" id="SM00831"/>
    </source>
</evidence>
<evidence type="ECO:0000256" key="14">
    <source>
        <dbReference type="ARBA" id="ARBA00023053"/>
    </source>
</evidence>
<dbReference type="FunFam" id="3.40.50.1000:FF:000083">
    <property type="entry name" value="Sodium/potassium-transporting ATPase subunit alpha"/>
    <property type="match status" value="1"/>
</dbReference>
<dbReference type="GO" id="GO:0030007">
    <property type="term" value="P:intracellular potassium ion homeostasis"/>
    <property type="evidence" value="ECO:0007669"/>
    <property type="project" value="TreeGrafter"/>
</dbReference>
<dbReference type="GO" id="GO:0036376">
    <property type="term" value="P:sodium ion export across plasma membrane"/>
    <property type="evidence" value="ECO:0007669"/>
    <property type="project" value="TreeGrafter"/>
</dbReference>
<dbReference type="SFLD" id="SFLDS00003">
    <property type="entry name" value="Haloacid_Dehalogenase"/>
    <property type="match status" value="1"/>
</dbReference>
<dbReference type="FunFam" id="2.70.150.10:FF:000003">
    <property type="entry name" value="Sodium/potassium-transporting ATPase subunit alpha"/>
    <property type="match status" value="1"/>
</dbReference>
<evidence type="ECO:0000256" key="4">
    <source>
        <dbReference type="ARBA" id="ARBA00022475"/>
    </source>
</evidence>
<evidence type="ECO:0000256" key="19">
    <source>
        <dbReference type="ARBA" id="ARBA00038795"/>
    </source>
</evidence>
<keyword evidence="3 20" id="KW-0813">Transport</keyword>
<evidence type="ECO:0000256" key="8">
    <source>
        <dbReference type="ARBA" id="ARBA00022692"/>
    </source>
</evidence>
<keyword evidence="9 20" id="KW-0547">Nucleotide-binding</keyword>
<dbReference type="GO" id="GO:1902600">
    <property type="term" value="P:proton transmembrane transport"/>
    <property type="evidence" value="ECO:0007669"/>
    <property type="project" value="TreeGrafter"/>
</dbReference>
<evidence type="ECO:0000256" key="17">
    <source>
        <dbReference type="ARBA" id="ARBA00023201"/>
    </source>
</evidence>
<keyword evidence="16 20" id="KW-0472">Membrane</keyword>
<dbReference type="GO" id="GO:1990573">
    <property type="term" value="P:potassium ion import across plasma membrane"/>
    <property type="evidence" value="ECO:0007669"/>
    <property type="project" value="TreeGrafter"/>
</dbReference>
<dbReference type="PRINTS" id="PR00121">
    <property type="entry name" value="NAKATPASE"/>
</dbReference>
<dbReference type="PROSITE" id="PS00154">
    <property type="entry name" value="ATPASE_E1_E2"/>
    <property type="match status" value="1"/>
</dbReference>
<dbReference type="FunFam" id="3.40.50.1000:FF:000001">
    <property type="entry name" value="Phospholipid-transporting ATPase IC"/>
    <property type="match status" value="1"/>
</dbReference>
<dbReference type="PANTHER" id="PTHR43294:SF13">
    <property type="entry name" value="SODIUM_POTASSIUM-TRANSPORTING ATPASE SUBUNIT ALPHA"/>
    <property type="match status" value="1"/>
</dbReference>
<dbReference type="GeneID" id="112463542"/>
<dbReference type="InterPro" id="IPR050510">
    <property type="entry name" value="Cation_transp_ATPase_P-type"/>
</dbReference>
<feature type="transmembrane region" description="Helical" evidence="20">
    <location>
        <begin position="1001"/>
        <end position="1019"/>
    </location>
</feature>
<dbReference type="InterPro" id="IPR006068">
    <property type="entry name" value="ATPase_P-typ_cation-transptr_C"/>
</dbReference>
<evidence type="ECO:0000256" key="18">
    <source>
        <dbReference type="ARBA" id="ARBA00037422"/>
    </source>
</evidence>
<dbReference type="GO" id="GO:0005524">
    <property type="term" value="F:ATP binding"/>
    <property type="evidence" value="ECO:0007669"/>
    <property type="project" value="UniProtKB-KW"/>
</dbReference>
<sequence>MQSTLKAQQTAQQPTRVSSIPHQSNRASTIHLHKRKLTEQEIQELHQELETVDHVIALETLYEKLGTNAETGLTREQARKIMERDGPNAMSPPKVTPEYIKFLKCMFHGFASLLWVCAILCFVLYGVTHLMHEIDTGIAWLGIIIVSICITSGVFAYIQESKNIKVMESFEKMVPTFATVIRDGVKLRLGTEELVLGDLVEIRMGDKIPADIRITECRGLRVENSSITGESEPVARTDYPTDRNPLESANVAFSTSFAVAGDGKGIVIATGDRTMIGRLAGLTSQLIKIETPIAKEIRHFVEIITIVAVLCGLGFFGLSLLLEPNLVRAFTYLLGIVIANVPEVLLVTVTTVLTLTAQKMASKNCLVKNLEAVETLGSTSAICSDKTGTLTQNKMSVSNLWFGHTRYNFPPGERIGVERDLLLEKPAFGVMLRAATLCLRAEFTAESFMLAPIEEREIIGDASETGILKFCEHVHPTQRYREAHSKVAEIPFSSTTKYQMSIHRDAYGYTMILKGAPEVILDTCATILTADGETREMAANDYAISRRACTELGYLGERVLAYCDLHLPASVYGPTYKFDTDSPASYNFPVKGYRFVGLISLQDPPRPGVPEAVHKCRTAGIKVIMVTGDHPVTAMAIAKKVGIISEGHETRYERVVLQDRSYSQVTDSQQAVTPPDTAAAIVITGAELRNMDASELDNVIRRYEEIVFARTSPQQKLLIVESCQRLGEIVAVTGDGVNDSPALRKADIGVAMGIAGSDVAKNAADMILMDDNFASIVTGVEEGRLIFDNLKKSIAYTLTSSVPEMLPMLSGLLLAIPLPLVIELVICIDVGTDLVPAIALAYEKPESDIMRRAPRNPQYDKLVNKRLISITYGQIGMTQSLAGFYTYFMVLMMNGFMPDRLLGLRIEWENPSINDLQDSWGQTWTYENRMNLLMEAQSGYFLSIVITQMIDLIMCKTRRNSIFQQGMSNWFVNFSFVFEVILTGILLYVPGTEYVFKTMPLMAYWYWPCLPLGAFLWIYDELRRLCIRLFPGGIMERETYY</sequence>
<comment type="similarity">
    <text evidence="2 20">Belongs to the cation transport ATPase (P-type) (TC 3.A.3) family. Type IIC subfamily.</text>
</comment>
<dbReference type="Pfam" id="PF00122">
    <property type="entry name" value="E1-E2_ATPase"/>
    <property type="match status" value="1"/>
</dbReference>
<dbReference type="InterPro" id="IPR023299">
    <property type="entry name" value="ATPase_P-typ_cyto_dom_N"/>
</dbReference>
<dbReference type="Pfam" id="PF00690">
    <property type="entry name" value="Cation_ATPase_N"/>
    <property type="match status" value="1"/>
</dbReference>
<evidence type="ECO:0000256" key="20">
    <source>
        <dbReference type="RuleBase" id="RU362084"/>
    </source>
</evidence>
<keyword evidence="20" id="KW-0479">Metal-binding</keyword>
<evidence type="ECO:0000256" key="13">
    <source>
        <dbReference type="ARBA" id="ARBA00022989"/>
    </source>
</evidence>
<dbReference type="InterPro" id="IPR059000">
    <property type="entry name" value="ATPase_P-type_domA"/>
</dbReference>
<dbReference type="GO" id="GO:0016887">
    <property type="term" value="F:ATP hydrolysis activity"/>
    <property type="evidence" value="ECO:0007669"/>
    <property type="project" value="InterPro"/>
</dbReference>
<feature type="transmembrane region" description="Helical" evidence="20">
    <location>
        <begin position="822"/>
        <end position="842"/>
    </location>
</feature>
<dbReference type="SFLD" id="SFLDG00002">
    <property type="entry name" value="C1.7:_P-type_atpase_like"/>
    <property type="match status" value="1"/>
</dbReference>
<dbReference type="NCBIfam" id="TIGR01494">
    <property type="entry name" value="ATPase_P-type"/>
    <property type="match status" value="2"/>
</dbReference>
<dbReference type="Gene3D" id="3.40.1110.10">
    <property type="entry name" value="Calcium-transporting ATPase, cytoplasmic domain N"/>
    <property type="match status" value="1"/>
</dbReference>
<keyword evidence="15 20" id="KW-0406">Ion transport</keyword>
<feature type="transmembrane region" description="Helical" evidence="20">
    <location>
        <begin position="300"/>
        <end position="320"/>
    </location>
</feature>
<dbReference type="Gene3D" id="1.20.1110.10">
    <property type="entry name" value="Calcium-transporting ATPase, transmembrane domain"/>
    <property type="match status" value="1"/>
</dbReference>
<keyword evidence="4" id="KW-1003">Cell membrane</keyword>
<keyword evidence="23" id="KW-1185">Reference proteome</keyword>
<dbReference type="SMART" id="SM00831">
    <property type="entry name" value="Cation_ATPase_N"/>
    <property type="match status" value="1"/>
</dbReference>
<feature type="transmembrane region" description="Helical" evidence="20">
    <location>
        <begin position="332"/>
        <end position="355"/>
    </location>
</feature>
<dbReference type="GO" id="GO:0046872">
    <property type="term" value="F:metal ion binding"/>
    <property type="evidence" value="ECO:0007669"/>
    <property type="project" value="UniProtKB-KW"/>
</dbReference>
<organism evidence="23 24">
    <name type="scientific">Temnothorax curvispinosus</name>
    <dbReference type="NCBI Taxonomy" id="300111"/>
    <lineage>
        <taxon>Eukaryota</taxon>
        <taxon>Metazoa</taxon>
        <taxon>Ecdysozoa</taxon>
        <taxon>Arthropoda</taxon>
        <taxon>Hexapoda</taxon>
        <taxon>Insecta</taxon>
        <taxon>Pterygota</taxon>
        <taxon>Neoptera</taxon>
        <taxon>Endopterygota</taxon>
        <taxon>Hymenoptera</taxon>
        <taxon>Apocrita</taxon>
        <taxon>Aculeata</taxon>
        <taxon>Formicoidea</taxon>
        <taxon>Formicidae</taxon>
        <taxon>Myrmicinae</taxon>
        <taxon>Temnothorax</taxon>
    </lineage>
</organism>
<dbReference type="SUPFAM" id="SSF81665">
    <property type="entry name" value="Calcium ATPase, transmembrane domain M"/>
    <property type="match status" value="1"/>
</dbReference>
<feature type="transmembrane region" description="Helical" evidence="20">
    <location>
        <begin position="794"/>
        <end position="816"/>
    </location>
</feature>
<dbReference type="OrthoDB" id="3352408at2759"/>
<evidence type="ECO:0000256" key="5">
    <source>
        <dbReference type="ARBA" id="ARBA00022538"/>
    </source>
</evidence>
<feature type="domain" description="Cation-transporting P-type ATPase N-terminal" evidence="22">
    <location>
        <begin position="52"/>
        <end position="126"/>
    </location>
</feature>
<dbReference type="Pfam" id="PF00689">
    <property type="entry name" value="Cation_ATPase_C"/>
    <property type="match status" value="1"/>
</dbReference>
<dbReference type="InterPro" id="IPR004014">
    <property type="entry name" value="ATPase_P-typ_cation-transptr_N"/>
</dbReference>
<evidence type="ECO:0000256" key="11">
    <source>
        <dbReference type="ARBA" id="ARBA00022958"/>
    </source>
</evidence>
<dbReference type="FunFam" id="1.20.1110.10:FF:000038">
    <property type="entry name" value="Sodium/potassium-transporting ATPase subunit alpha"/>
    <property type="match status" value="1"/>
</dbReference>
<evidence type="ECO:0000313" key="23">
    <source>
        <dbReference type="Proteomes" id="UP000504618"/>
    </source>
</evidence>
<dbReference type="AlphaFoldDB" id="A0A6J1QYP6"/>
<keyword evidence="12" id="KW-1278">Translocase</keyword>
<dbReference type="GO" id="GO:0006883">
    <property type="term" value="P:intracellular sodium ion homeostasis"/>
    <property type="evidence" value="ECO:0007669"/>
    <property type="project" value="TreeGrafter"/>
</dbReference>
<dbReference type="GO" id="GO:0005886">
    <property type="term" value="C:plasma membrane"/>
    <property type="evidence" value="ECO:0007669"/>
    <property type="project" value="UniProtKB-SubCell"/>
</dbReference>
<dbReference type="InterPro" id="IPR018303">
    <property type="entry name" value="ATPase_P-typ_P_site"/>
</dbReference>
<evidence type="ECO:0000256" key="2">
    <source>
        <dbReference type="ARBA" id="ARBA00006934"/>
    </source>
</evidence>
<feature type="transmembrane region" description="Helical" evidence="20">
    <location>
        <begin position="938"/>
        <end position="955"/>
    </location>
</feature>
<evidence type="ECO:0000313" key="24">
    <source>
        <dbReference type="RefSeq" id="XP_024885750.1"/>
    </source>
</evidence>
<dbReference type="InterPro" id="IPR036412">
    <property type="entry name" value="HAD-like_sf"/>
</dbReference>
<dbReference type="InterPro" id="IPR044492">
    <property type="entry name" value="P_typ_ATPase_HD_dom"/>
</dbReference>
<evidence type="ECO:0000256" key="1">
    <source>
        <dbReference type="ARBA" id="ARBA00004651"/>
    </source>
</evidence>
<evidence type="ECO:0000256" key="15">
    <source>
        <dbReference type="ARBA" id="ARBA00023065"/>
    </source>
</evidence>
<feature type="transmembrane region" description="Helical" evidence="20">
    <location>
        <begin position="875"/>
        <end position="897"/>
    </location>
</feature>